<evidence type="ECO:0000313" key="3">
    <source>
        <dbReference type="Proteomes" id="UP000294848"/>
    </source>
</evidence>
<dbReference type="EMBL" id="SNWI01000002">
    <property type="protein sequence ID" value="TDO03748.1"/>
    <property type="molecule type" value="Genomic_DNA"/>
</dbReference>
<organism evidence="2 3">
    <name type="scientific">Sunxiuqinia elliptica</name>
    <dbReference type="NCBI Taxonomy" id="655355"/>
    <lineage>
        <taxon>Bacteria</taxon>
        <taxon>Pseudomonadati</taxon>
        <taxon>Bacteroidota</taxon>
        <taxon>Bacteroidia</taxon>
        <taxon>Marinilabiliales</taxon>
        <taxon>Prolixibacteraceae</taxon>
        <taxon>Sunxiuqinia</taxon>
    </lineage>
</organism>
<evidence type="ECO:0000256" key="1">
    <source>
        <dbReference type="SAM" id="Phobius"/>
    </source>
</evidence>
<reference evidence="2 3" key="1">
    <citation type="submission" date="2019-03" db="EMBL/GenBank/DDBJ databases">
        <title>Freshwater and sediment microbial communities from various areas in North America, analyzing microbe dynamics in response to fracking.</title>
        <authorList>
            <person name="Lamendella R."/>
        </authorList>
    </citation>
    <scope>NUCLEOTIDE SEQUENCE [LARGE SCALE GENOMIC DNA]</scope>
    <source>
        <strain evidence="2 3">114D</strain>
    </source>
</reference>
<name>A0A4R6H7F4_9BACT</name>
<keyword evidence="1" id="KW-1133">Transmembrane helix</keyword>
<comment type="caution">
    <text evidence="2">The sequence shown here is derived from an EMBL/GenBank/DDBJ whole genome shotgun (WGS) entry which is preliminary data.</text>
</comment>
<dbReference type="Proteomes" id="UP000294848">
    <property type="component" value="Unassembled WGS sequence"/>
</dbReference>
<dbReference type="AlphaFoldDB" id="A0A4R6H7F4"/>
<keyword evidence="1" id="KW-0812">Transmembrane</keyword>
<feature type="transmembrane region" description="Helical" evidence="1">
    <location>
        <begin position="12"/>
        <end position="33"/>
    </location>
</feature>
<sequence length="45" mass="5348">MLDHLQILIEDFYFHIYLIMIILLRLSASLSTAKSPCLILLNYFF</sequence>
<gene>
    <name evidence="2" type="ORF">DET52_10279</name>
</gene>
<protein>
    <submittedName>
        <fullName evidence="2">Uncharacterized protein</fullName>
    </submittedName>
</protein>
<accession>A0A4R6H7F4</accession>
<evidence type="ECO:0000313" key="2">
    <source>
        <dbReference type="EMBL" id="TDO03748.1"/>
    </source>
</evidence>
<keyword evidence="1" id="KW-0472">Membrane</keyword>
<proteinExistence type="predicted"/>